<organism evidence="3">
    <name type="scientific">marine sediment metagenome</name>
    <dbReference type="NCBI Taxonomy" id="412755"/>
    <lineage>
        <taxon>unclassified sequences</taxon>
        <taxon>metagenomes</taxon>
        <taxon>ecological metagenomes</taxon>
    </lineage>
</organism>
<evidence type="ECO:0000256" key="1">
    <source>
        <dbReference type="SAM" id="MobiDB-lite"/>
    </source>
</evidence>
<dbReference type="InterPro" id="IPR010791">
    <property type="entry name" value="AttH_dom"/>
</dbReference>
<feature type="region of interest" description="Disordered" evidence="1">
    <location>
        <begin position="285"/>
        <end position="320"/>
    </location>
</feature>
<accession>A0A0F9VU62</accession>
<proteinExistence type="predicted"/>
<protein>
    <recommendedName>
        <fullName evidence="2">AttH domain-containing protein</fullName>
    </recommendedName>
</protein>
<gene>
    <name evidence="3" type="ORF">LCGC14_0055710</name>
</gene>
<dbReference type="PROSITE" id="PS51257">
    <property type="entry name" value="PROKAR_LIPOPROTEIN"/>
    <property type="match status" value="1"/>
</dbReference>
<evidence type="ECO:0000313" key="3">
    <source>
        <dbReference type="EMBL" id="KKO07615.1"/>
    </source>
</evidence>
<dbReference type="PANTHER" id="PTHR38591">
    <property type="entry name" value="HYDROLASE"/>
    <property type="match status" value="1"/>
</dbReference>
<reference evidence="3" key="1">
    <citation type="journal article" date="2015" name="Nature">
        <title>Complex archaea that bridge the gap between prokaryotes and eukaryotes.</title>
        <authorList>
            <person name="Spang A."/>
            <person name="Saw J.H."/>
            <person name="Jorgensen S.L."/>
            <person name="Zaremba-Niedzwiedzka K."/>
            <person name="Martijn J."/>
            <person name="Lind A.E."/>
            <person name="van Eijk R."/>
            <person name="Schleper C."/>
            <person name="Guy L."/>
            <person name="Ettema T.J."/>
        </authorList>
    </citation>
    <scope>NUCLEOTIDE SEQUENCE</scope>
</reference>
<dbReference type="EMBL" id="LAZR01000012">
    <property type="protein sequence ID" value="KKO07615.1"/>
    <property type="molecule type" value="Genomic_DNA"/>
</dbReference>
<comment type="caution">
    <text evidence="3">The sequence shown here is derived from an EMBL/GenBank/DDBJ whole genome shotgun (WGS) entry which is preliminary data.</text>
</comment>
<dbReference type="InterPro" id="IPR023374">
    <property type="entry name" value="AttH-like_dom_sf"/>
</dbReference>
<sequence>MSLHRWLTLSLLIGGSLTLYGCGEEQKSDTSSAGFAGLGQAADGFQYASPNQTIRFPQDHAAHPDYRIEWWYLTANLEDADGEPLGLQWTLFRQALMPPSERPDPTPWAADQLWMAHMAISQGEQHQVGERFGRSHSQAELYQPHDAQAGVITSPFHAWLDDWQLKASADANSDDFNHLTLTAYSGEDASRFGYTLELTAEGPLVFHGEEGFSQKAANGQGSMYYSQPFWRIDGNVTLNGETKTVSGRGWLDREWSSQLLDARQSGWDWFSIHFEDGHKLMAFQLRGGGDDSGDSGSDNTSTEQGADYRSGTWISPQGDATPLATDDITLTPLATSSVAGRDVPTRWRLEIASLELDINIEAPQANRWMDTSVPYWEGEVLVNDRASGEPLGEGYLEMTGY</sequence>
<dbReference type="PANTHER" id="PTHR38591:SF1">
    <property type="entry name" value="BLL1000 PROTEIN"/>
    <property type="match status" value="1"/>
</dbReference>
<name>A0A0F9VU62_9ZZZZ</name>
<dbReference type="AlphaFoldDB" id="A0A0F9VU62"/>
<dbReference type="Pfam" id="PF17186">
    <property type="entry name" value="Lipocalin_9"/>
    <property type="match status" value="1"/>
</dbReference>
<dbReference type="Gene3D" id="2.40.370.10">
    <property type="entry name" value="AttH-like domain"/>
    <property type="match status" value="2"/>
</dbReference>
<dbReference type="Pfam" id="PF07143">
    <property type="entry name" value="CrtC"/>
    <property type="match status" value="1"/>
</dbReference>
<dbReference type="SUPFAM" id="SSF159245">
    <property type="entry name" value="AttH-like"/>
    <property type="match status" value="1"/>
</dbReference>
<evidence type="ECO:0000259" key="2">
    <source>
        <dbReference type="Pfam" id="PF07143"/>
    </source>
</evidence>
<feature type="domain" description="AttH" evidence="2">
    <location>
        <begin position="68"/>
        <end position="257"/>
    </location>
</feature>